<dbReference type="EnsemblProtists" id="EOD41504">
    <property type="protein sequence ID" value="EOD41504"/>
    <property type="gene ID" value="EMIHUDRAFT_447378"/>
</dbReference>
<proteinExistence type="predicted"/>
<keyword evidence="1" id="KW-1133">Transmembrane helix</keyword>
<evidence type="ECO:0000256" key="1">
    <source>
        <dbReference type="SAM" id="Phobius"/>
    </source>
</evidence>
<keyword evidence="1" id="KW-0472">Membrane</keyword>
<accession>A0A0D3L0G9</accession>
<dbReference type="eggNOG" id="ENOG502SA6C">
    <property type="taxonomic scope" value="Eukaryota"/>
</dbReference>
<dbReference type="Proteomes" id="UP000013827">
    <property type="component" value="Unassembled WGS sequence"/>
</dbReference>
<dbReference type="PaxDb" id="2903-EOD41504"/>
<feature type="transmembrane region" description="Helical" evidence="1">
    <location>
        <begin position="39"/>
        <end position="60"/>
    </location>
</feature>
<dbReference type="AlphaFoldDB" id="A0A0D3L0G9"/>
<evidence type="ECO:0000313" key="3">
    <source>
        <dbReference type="EnsemblProtists" id="EOD41504"/>
    </source>
</evidence>
<dbReference type="KEGG" id="ehx:EMIHUDRAFT_447378"/>
<name>A0A0D3L0G9_EMIH1</name>
<keyword evidence="4" id="KW-1185">Reference proteome</keyword>
<reference evidence="4" key="1">
    <citation type="journal article" date="2013" name="Nature">
        <title>Pan genome of the phytoplankton Emiliania underpins its global distribution.</title>
        <authorList>
            <person name="Read B.A."/>
            <person name="Kegel J."/>
            <person name="Klute M.J."/>
            <person name="Kuo A."/>
            <person name="Lefebvre S.C."/>
            <person name="Maumus F."/>
            <person name="Mayer C."/>
            <person name="Miller J."/>
            <person name="Monier A."/>
            <person name="Salamov A."/>
            <person name="Young J."/>
            <person name="Aguilar M."/>
            <person name="Claverie J.M."/>
            <person name="Frickenhaus S."/>
            <person name="Gonzalez K."/>
            <person name="Herman E.K."/>
            <person name="Lin Y.C."/>
            <person name="Napier J."/>
            <person name="Ogata H."/>
            <person name="Sarno A.F."/>
            <person name="Shmutz J."/>
            <person name="Schroeder D."/>
            <person name="de Vargas C."/>
            <person name="Verret F."/>
            <person name="von Dassow P."/>
            <person name="Valentin K."/>
            <person name="Van de Peer Y."/>
            <person name="Wheeler G."/>
            <person name="Dacks J.B."/>
            <person name="Delwiche C.F."/>
            <person name="Dyhrman S.T."/>
            <person name="Glockner G."/>
            <person name="John U."/>
            <person name="Richards T."/>
            <person name="Worden A.Z."/>
            <person name="Zhang X."/>
            <person name="Grigoriev I.V."/>
            <person name="Allen A.E."/>
            <person name="Bidle K."/>
            <person name="Borodovsky M."/>
            <person name="Bowler C."/>
            <person name="Brownlee C."/>
            <person name="Cock J.M."/>
            <person name="Elias M."/>
            <person name="Gladyshev V.N."/>
            <person name="Groth M."/>
            <person name="Guda C."/>
            <person name="Hadaegh A."/>
            <person name="Iglesias-Rodriguez M.D."/>
            <person name="Jenkins J."/>
            <person name="Jones B.M."/>
            <person name="Lawson T."/>
            <person name="Leese F."/>
            <person name="Lindquist E."/>
            <person name="Lobanov A."/>
            <person name="Lomsadze A."/>
            <person name="Malik S.B."/>
            <person name="Marsh M.E."/>
            <person name="Mackinder L."/>
            <person name="Mock T."/>
            <person name="Mueller-Roeber B."/>
            <person name="Pagarete A."/>
            <person name="Parker M."/>
            <person name="Probert I."/>
            <person name="Quesneville H."/>
            <person name="Raines C."/>
            <person name="Rensing S.A."/>
            <person name="Riano-Pachon D.M."/>
            <person name="Richier S."/>
            <person name="Rokitta S."/>
            <person name="Shiraiwa Y."/>
            <person name="Soanes D.M."/>
            <person name="van der Giezen M."/>
            <person name="Wahlund T.M."/>
            <person name="Williams B."/>
            <person name="Wilson W."/>
            <person name="Wolfe G."/>
            <person name="Wurch L.L."/>
        </authorList>
    </citation>
    <scope>NUCLEOTIDE SEQUENCE</scope>
</reference>
<dbReference type="InterPro" id="IPR025714">
    <property type="entry name" value="Methyltranfer_dom"/>
</dbReference>
<dbReference type="HOGENOM" id="CLU_1247350_0_0_1"/>
<reference evidence="3" key="2">
    <citation type="submission" date="2024-10" db="UniProtKB">
        <authorList>
            <consortium name="EnsemblProtists"/>
        </authorList>
    </citation>
    <scope>IDENTIFICATION</scope>
</reference>
<dbReference type="RefSeq" id="XP_005793933.1">
    <property type="nucleotide sequence ID" value="XM_005793876.1"/>
</dbReference>
<protein>
    <recommendedName>
        <fullName evidence="2">Methyltransferase domain-containing protein</fullName>
    </recommendedName>
</protein>
<organism evidence="3 4">
    <name type="scientific">Emiliania huxleyi (strain CCMP1516)</name>
    <dbReference type="NCBI Taxonomy" id="280463"/>
    <lineage>
        <taxon>Eukaryota</taxon>
        <taxon>Haptista</taxon>
        <taxon>Haptophyta</taxon>
        <taxon>Prymnesiophyceae</taxon>
        <taxon>Isochrysidales</taxon>
        <taxon>Noelaerhabdaceae</taxon>
        <taxon>Emiliania</taxon>
    </lineage>
</organism>
<dbReference type="Pfam" id="PF13679">
    <property type="entry name" value="Methyltransf_32"/>
    <property type="match status" value="1"/>
</dbReference>
<evidence type="ECO:0000259" key="2">
    <source>
        <dbReference type="Pfam" id="PF13679"/>
    </source>
</evidence>
<evidence type="ECO:0000313" key="4">
    <source>
        <dbReference type="Proteomes" id="UP000013827"/>
    </source>
</evidence>
<sequence>MPPLWPQVVDTVCSAGVLPRKELFEAWEVAVCVDAAFPAIPLVADLAAGHGLLAWLLLLLGARRGVRRRAVCVDTRLPDAALSLSDAFGERWPELRGQHQYVEGTLDAVSAAPGEALFTSVHACGPLSDRVIERAVASACPVALVPCCHSLRKQPPPPPFTRAALEAAPAPPTGLTAHWVRLEFRAVGRPISKGDAGMWQARVREALGQWQQLESEGGFVLR</sequence>
<dbReference type="GeneID" id="17286774"/>
<keyword evidence="1" id="KW-0812">Transmembrane</keyword>
<feature type="domain" description="Methyltransferase" evidence="2">
    <location>
        <begin position="42"/>
        <end position="150"/>
    </location>
</feature>